<organism evidence="3 4">
    <name type="scientific">Rhizobium halophytocola</name>
    <dbReference type="NCBI Taxonomy" id="735519"/>
    <lineage>
        <taxon>Bacteria</taxon>
        <taxon>Pseudomonadati</taxon>
        <taxon>Pseudomonadota</taxon>
        <taxon>Alphaproteobacteria</taxon>
        <taxon>Hyphomicrobiales</taxon>
        <taxon>Rhizobiaceae</taxon>
        <taxon>Rhizobium/Agrobacterium group</taxon>
        <taxon>Rhizobium</taxon>
    </lineage>
</organism>
<evidence type="ECO:0000256" key="2">
    <source>
        <dbReference type="SAM" id="MobiDB-lite"/>
    </source>
</evidence>
<dbReference type="RefSeq" id="WP_209941296.1">
    <property type="nucleotide sequence ID" value="NZ_JAGGJU010000001.1"/>
</dbReference>
<name>A0ABS4DSQ5_9HYPH</name>
<dbReference type="EMBL" id="JAGGJU010000001">
    <property type="protein sequence ID" value="MBP1848724.1"/>
    <property type="molecule type" value="Genomic_DNA"/>
</dbReference>
<evidence type="ECO:0000313" key="4">
    <source>
        <dbReference type="Proteomes" id="UP000759443"/>
    </source>
</evidence>
<feature type="coiled-coil region" evidence="1">
    <location>
        <begin position="169"/>
        <end position="266"/>
    </location>
</feature>
<dbReference type="Proteomes" id="UP000759443">
    <property type="component" value="Unassembled WGS sequence"/>
</dbReference>
<reference evidence="3 4" key="1">
    <citation type="submission" date="2021-03" db="EMBL/GenBank/DDBJ databases">
        <title>Genomic Encyclopedia of Type Strains, Phase IV (KMG-IV): sequencing the most valuable type-strain genomes for metagenomic binning, comparative biology and taxonomic classification.</title>
        <authorList>
            <person name="Goeker M."/>
        </authorList>
    </citation>
    <scope>NUCLEOTIDE SEQUENCE [LARGE SCALE GENOMIC DNA]</scope>
    <source>
        <strain evidence="3 4">DSM 21600</strain>
    </source>
</reference>
<feature type="region of interest" description="Disordered" evidence="2">
    <location>
        <begin position="287"/>
        <end position="317"/>
    </location>
</feature>
<keyword evidence="1" id="KW-0175">Coiled coil</keyword>
<keyword evidence="4" id="KW-1185">Reference proteome</keyword>
<comment type="caution">
    <text evidence="3">The sequence shown here is derived from an EMBL/GenBank/DDBJ whole genome shotgun (WGS) entry which is preliminary data.</text>
</comment>
<feature type="region of interest" description="Disordered" evidence="2">
    <location>
        <begin position="383"/>
        <end position="410"/>
    </location>
</feature>
<dbReference type="Gene3D" id="1.20.5.340">
    <property type="match status" value="1"/>
</dbReference>
<proteinExistence type="predicted"/>
<protein>
    <submittedName>
        <fullName evidence="3">Chromosome segregation ATPase</fullName>
    </submittedName>
</protein>
<accession>A0ABS4DSQ5</accession>
<gene>
    <name evidence="3" type="ORF">J2Z17_000141</name>
</gene>
<sequence length="410" mass="45782">MIQFALLYGLGFLSAALVAMLLAPAIHQRIVHFTETRLKATMPLSPQEIRAQKDLARAAYAAENARTMQDLIREREKSVDLQMQTDALSREAGRLAGDGEVMKGRLEEMEVDASRLRAEALRHQNEVVTFAEAVRRQEELSAGKDVEIEDLGQQVRTLASTIDELKIGNSTLGTEVEHLKSRIQSLRDEREELRRENRLTTQRAKDAEQRLIQEEHTRLRLDDRLGRQMAESADKEQLLERRMREIAQLKERLRRATTDARAAHRALQEANLPVPDLQADARGEQEPIALPPPQKAAEAEDRLGPSTPASTAADRQKLADELHHRQTALTELLLKATTASNDDALRNEVADIAAGMIVLSAMQDGRGSAVDDILSTKTTRRDNGKRITLAERARKRKIDMDRAQGSGGSA</sequence>
<evidence type="ECO:0000256" key="1">
    <source>
        <dbReference type="SAM" id="Coils"/>
    </source>
</evidence>
<evidence type="ECO:0000313" key="3">
    <source>
        <dbReference type="EMBL" id="MBP1848724.1"/>
    </source>
</evidence>
<feature type="compositionally biased region" description="Basic and acidic residues" evidence="2">
    <location>
        <begin position="383"/>
        <end position="402"/>
    </location>
</feature>